<keyword evidence="1" id="KW-0812">Transmembrane</keyword>
<dbReference type="RefSeq" id="WP_154416937.1">
    <property type="nucleotide sequence ID" value="NZ_VUNS01000002.1"/>
</dbReference>
<accession>A0A844FY18</accession>
<reference evidence="2 3" key="1">
    <citation type="submission" date="2019-08" db="EMBL/GenBank/DDBJ databases">
        <title>In-depth cultivation of the pig gut microbiome towards novel bacterial diversity and tailored functional studies.</title>
        <authorList>
            <person name="Wylensek D."/>
            <person name="Hitch T.C.A."/>
            <person name="Clavel T."/>
        </authorList>
    </citation>
    <scope>NUCLEOTIDE SEQUENCE [LARGE SCALE GENOMIC DNA]</scope>
    <source>
        <strain evidence="2 3">BBE-744-WT-12</strain>
    </source>
</reference>
<dbReference type="EMBL" id="VUNS01000002">
    <property type="protein sequence ID" value="MST95986.1"/>
    <property type="molecule type" value="Genomic_DNA"/>
</dbReference>
<feature type="transmembrane region" description="Helical" evidence="1">
    <location>
        <begin position="28"/>
        <end position="49"/>
    </location>
</feature>
<keyword evidence="3" id="KW-1185">Reference proteome</keyword>
<proteinExistence type="predicted"/>
<protein>
    <submittedName>
        <fullName evidence="2">Uncharacterized protein</fullName>
    </submittedName>
</protein>
<keyword evidence="1" id="KW-0472">Membrane</keyword>
<feature type="transmembrane region" description="Helical" evidence="1">
    <location>
        <begin position="70"/>
        <end position="87"/>
    </location>
</feature>
<feature type="transmembrane region" description="Helical" evidence="1">
    <location>
        <begin position="107"/>
        <end position="129"/>
    </location>
</feature>
<sequence>MIAPRHTRPPIPPDHGGEPPVTREFNRWLYGLVLPGAVFLWSLFILAGGRFRIPLRIRWREFVDMTGPEAYAVGFLLLLTAVLVHRVRFWYELYESPPLYWKRQDQLLLLLCLIPLGYLLWRLISLIVFGR</sequence>
<name>A0A844FY18_9BACT</name>
<evidence type="ECO:0000313" key="3">
    <source>
        <dbReference type="Proteomes" id="UP000435649"/>
    </source>
</evidence>
<gene>
    <name evidence="2" type="ORF">FYJ85_02870</name>
</gene>
<evidence type="ECO:0000313" key="2">
    <source>
        <dbReference type="EMBL" id="MST95986.1"/>
    </source>
</evidence>
<keyword evidence="1" id="KW-1133">Transmembrane helix</keyword>
<evidence type="ECO:0000256" key="1">
    <source>
        <dbReference type="SAM" id="Phobius"/>
    </source>
</evidence>
<organism evidence="2 3">
    <name type="scientific">Victivallis lenta</name>
    <dbReference type="NCBI Taxonomy" id="2606640"/>
    <lineage>
        <taxon>Bacteria</taxon>
        <taxon>Pseudomonadati</taxon>
        <taxon>Lentisphaerota</taxon>
        <taxon>Lentisphaeria</taxon>
        <taxon>Victivallales</taxon>
        <taxon>Victivallaceae</taxon>
        <taxon>Victivallis</taxon>
    </lineage>
</organism>
<dbReference type="AlphaFoldDB" id="A0A844FY18"/>
<dbReference type="Proteomes" id="UP000435649">
    <property type="component" value="Unassembled WGS sequence"/>
</dbReference>
<comment type="caution">
    <text evidence="2">The sequence shown here is derived from an EMBL/GenBank/DDBJ whole genome shotgun (WGS) entry which is preliminary data.</text>
</comment>